<evidence type="ECO:0000256" key="1">
    <source>
        <dbReference type="SAM" id="Coils"/>
    </source>
</evidence>
<keyword evidence="4" id="KW-1185">Reference proteome</keyword>
<evidence type="ECO:0000256" key="2">
    <source>
        <dbReference type="SAM" id="MobiDB-lite"/>
    </source>
</evidence>
<proteinExistence type="predicted"/>
<dbReference type="GeneID" id="9222883"/>
<reference evidence="4" key="1">
    <citation type="journal article" date="2012" name="MBio">
        <title>Comparative genome analysis of Trichophyton rubrum and related dermatophytes reveals candidate genes involved in infection.</title>
        <authorList>
            <person name="Martinez D.A."/>
            <person name="Oliver B.G."/>
            <person name="Graeser Y."/>
            <person name="Goldberg J.M."/>
            <person name="Li W."/>
            <person name="Martinez-Rossi N.M."/>
            <person name="Monod M."/>
            <person name="Shelest E."/>
            <person name="Barton R.C."/>
            <person name="Birch E."/>
            <person name="Brakhage A.A."/>
            <person name="Chen Z."/>
            <person name="Gurr S.J."/>
            <person name="Heiman D."/>
            <person name="Heitman J."/>
            <person name="Kosti I."/>
            <person name="Rossi A."/>
            <person name="Saif S."/>
            <person name="Samalova M."/>
            <person name="Saunders C.W."/>
            <person name="Shea T."/>
            <person name="Summerbell R.C."/>
            <person name="Xu J."/>
            <person name="Young S."/>
            <person name="Zeng Q."/>
            <person name="Birren B.W."/>
            <person name="Cuomo C.A."/>
            <person name="White T.C."/>
        </authorList>
    </citation>
    <scope>NUCLEOTIDE SEQUENCE [LARGE SCALE GENOMIC DNA]</scope>
    <source>
        <strain evidence="4">ATCC MYA-4605 / CBS 113480</strain>
    </source>
</reference>
<dbReference type="OMA" id="HWNLLIC"/>
<dbReference type="Gene3D" id="1.10.287.1490">
    <property type="match status" value="1"/>
</dbReference>
<feature type="compositionally biased region" description="Low complexity" evidence="2">
    <location>
        <begin position="64"/>
        <end position="75"/>
    </location>
</feature>
<dbReference type="EMBL" id="DS995702">
    <property type="protein sequence ID" value="EEQ29868.1"/>
    <property type="molecule type" value="Genomic_DNA"/>
</dbReference>
<dbReference type="Proteomes" id="UP000002035">
    <property type="component" value="Unassembled WGS sequence"/>
</dbReference>
<feature type="compositionally biased region" description="Basic and acidic residues" evidence="2">
    <location>
        <begin position="441"/>
        <end position="450"/>
    </location>
</feature>
<dbReference type="OrthoDB" id="5342758at2759"/>
<organism evidence="3 4">
    <name type="scientific">Arthroderma otae (strain ATCC MYA-4605 / CBS 113480)</name>
    <name type="common">Microsporum canis</name>
    <dbReference type="NCBI Taxonomy" id="554155"/>
    <lineage>
        <taxon>Eukaryota</taxon>
        <taxon>Fungi</taxon>
        <taxon>Dikarya</taxon>
        <taxon>Ascomycota</taxon>
        <taxon>Pezizomycotina</taxon>
        <taxon>Eurotiomycetes</taxon>
        <taxon>Eurotiomycetidae</taxon>
        <taxon>Onygenales</taxon>
        <taxon>Arthrodermataceae</taxon>
        <taxon>Microsporum</taxon>
    </lineage>
</organism>
<accession>C5FGI3</accession>
<sequence>MSTWGLNDAHRLRPMPLTVSVHPSDPFLYIERQSRQLQNDLQELLDSQSRALTARQSLATREATPSTRSSTPTPSQTVNRNPTLPLPVRQPRKREPSLRNSRRGILRSIHNLLSLKEEEHDILDSEIHARKDALQMVKSFMDKRAGLEKSISTMQADSQKKRVDALSNELHCLEGEIKDTESRLAEMKIRYQHMADEISQLQNAVDAKLSSYEAALSLVNTDAKRYLKKPPIPPLNISSAPTTFFSLKPDRRTLEMAEEHWTLEISALEKRSEAASQEIEALQDGGHIWNDTVTTITNVETQLRNTLNRLQGKGSLTEPMDPEKARETDLSLIQKELDVTIQRLESHLRLAEEKNWTLLICGIGAELEAFVEAKAIFSSTFGYPHQAPGGDHEGTMVGDVPDDLLRSPTSSKGGSPSPIIHKSIDTTDQATICPKTPPLSGKKDTASHSDYDDEPDPAWLLSPA</sequence>
<feature type="region of interest" description="Disordered" evidence="2">
    <location>
        <begin position="56"/>
        <end position="102"/>
    </location>
</feature>
<dbReference type="HOGENOM" id="CLU_015530_0_1_1"/>
<dbReference type="RefSeq" id="XP_002849753.1">
    <property type="nucleotide sequence ID" value="XM_002849707.1"/>
</dbReference>
<evidence type="ECO:0000313" key="3">
    <source>
        <dbReference type="EMBL" id="EEQ29868.1"/>
    </source>
</evidence>
<dbReference type="eggNOG" id="ENOG502SANW">
    <property type="taxonomic scope" value="Eukaryota"/>
</dbReference>
<keyword evidence="1" id="KW-0175">Coiled coil</keyword>
<feature type="compositionally biased region" description="Low complexity" evidence="2">
    <location>
        <begin position="407"/>
        <end position="418"/>
    </location>
</feature>
<name>C5FGI3_ARTOC</name>
<feature type="region of interest" description="Disordered" evidence="2">
    <location>
        <begin position="387"/>
        <end position="464"/>
    </location>
</feature>
<dbReference type="STRING" id="554155.C5FGI3"/>
<protein>
    <submittedName>
        <fullName evidence="3">Atg28p</fullName>
    </submittedName>
</protein>
<dbReference type="VEuPathDB" id="FungiDB:MCYG_02687"/>
<feature type="coiled-coil region" evidence="1">
    <location>
        <begin position="156"/>
        <end position="204"/>
    </location>
</feature>
<evidence type="ECO:0000313" key="4">
    <source>
        <dbReference type="Proteomes" id="UP000002035"/>
    </source>
</evidence>
<dbReference type="AlphaFoldDB" id="C5FGI3"/>
<gene>
    <name evidence="3" type="ORF">MCYG_02687</name>
</gene>